<dbReference type="SMART" id="SM00052">
    <property type="entry name" value="EAL"/>
    <property type="match status" value="1"/>
</dbReference>
<dbReference type="InterPro" id="IPR000160">
    <property type="entry name" value="GGDEF_dom"/>
</dbReference>
<sequence length="738" mass="79384">MSDELIEFSAEAPADAPARVRQGWKVLIVDDDEDVHRSTELGLAGVEVVGRPLQFLHAYSAAEARECFAHETDLAVILLDVVMETQDAGLALVDEVRNRYGLHEARIILRTGQPGYAPELEAIRDYDINDYKNKSELSRGRLFAALTAAIRTYQQLHIINAGRAGLAKIVHGSAALLRTEGLAEFAAGVITQIAGLLGLQPEGLVCARSDGDDGAVVVAAAGRFQPAIGRALDTLQEASVRVMLERALRERAAVSGEGRGMALYFGGQGGRSLAAWVDAGCADENSLDPGLLEVFCTNVAMCLDNAGLVERLSAYSYYDQLLHLPNRRHLVEQLDACLARGAGRRGLLAVLDIDHFGEINGAFGHRYGDRLLNAAALRLVGGCPDALVARVGSDIFAVLWREAPPPADGLRYLFDEALTVDGEPITVSVTGGTVALADVAGDGNEALEAAFLALKHAKQGMRGSLAAYSAQMGDAIRDRVHLLNRLREAFATEQLFLAFQPQVDLASGRCVGAEALLRWRTAEGEMIPPDRFIPLAEQSGLIVALGEWVMRQACREAVALAARGRGDLRIAVNVSLTQFRDPRFIDRLRAVLAETGASPAQIELEITESVAMGEGARIVELFGRIREMGLELAIDDFGTGYSSLSQLQRMNVDRLKIDRAFVQALGQEARGSEIAALVCGLGGRLGIELIAEGIEEAAQQAHLHEMGCQLGQGYLFARPMPAAEWHAWLDAHGDAAGR</sequence>
<dbReference type="Gene3D" id="3.20.20.450">
    <property type="entry name" value="EAL domain"/>
    <property type="match status" value="1"/>
</dbReference>
<evidence type="ECO:0000259" key="2">
    <source>
        <dbReference type="PROSITE" id="PS50110"/>
    </source>
</evidence>
<feature type="modified residue" description="4-aspartylphosphate" evidence="1">
    <location>
        <position position="80"/>
    </location>
</feature>
<dbReference type="InterPro" id="IPR029787">
    <property type="entry name" value="Nucleotide_cyclase"/>
</dbReference>
<dbReference type="InterPro" id="IPR011006">
    <property type="entry name" value="CheY-like_superfamily"/>
</dbReference>
<dbReference type="SMART" id="SM00267">
    <property type="entry name" value="GGDEF"/>
    <property type="match status" value="1"/>
</dbReference>
<dbReference type="CDD" id="cd01949">
    <property type="entry name" value="GGDEF"/>
    <property type="match status" value="1"/>
</dbReference>
<dbReference type="Pfam" id="PF00563">
    <property type="entry name" value="EAL"/>
    <property type="match status" value="1"/>
</dbReference>
<dbReference type="InterPro" id="IPR035919">
    <property type="entry name" value="EAL_sf"/>
</dbReference>
<protein>
    <submittedName>
        <fullName evidence="5">EAL domain-containing protein</fullName>
    </submittedName>
</protein>
<dbReference type="PANTHER" id="PTHR33121">
    <property type="entry name" value="CYCLIC DI-GMP PHOSPHODIESTERASE PDEF"/>
    <property type="match status" value="1"/>
</dbReference>
<dbReference type="InterPro" id="IPR021800">
    <property type="entry name" value="DUF3369"/>
</dbReference>
<dbReference type="PROSITE" id="PS50110">
    <property type="entry name" value="RESPONSE_REGULATORY"/>
    <property type="match status" value="1"/>
</dbReference>
<organism evidence="5 6">
    <name type="scientific">Thauera sedimentorum</name>
    <dbReference type="NCBI Taxonomy" id="2767595"/>
    <lineage>
        <taxon>Bacteria</taxon>
        <taxon>Pseudomonadati</taxon>
        <taxon>Pseudomonadota</taxon>
        <taxon>Betaproteobacteria</taxon>
        <taxon>Rhodocyclales</taxon>
        <taxon>Zoogloeaceae</taxon>
        <taxon>Thauera</taxon>
    </lineage>
</organism>
<dbReference type="SUPFAM" id="SSF52172">
    <property type="entry name" value="CheY-like"/>
    <property type="match status" value="1"/>
</dbReference>
<evidence type="ECO:0000259" key="4">
    <source>
        <dbReference type="PROSITE" id="PS50887"/>
    </source>
</evidence>
<accession>A0ABR9BDW0</accession>
<evidence type="ECO:0000313" key="6">
    <source>
        <dbReference type="Proteomes" id="UP000603602"/>
    </source>
</evidence>
<dbReference type="Gene3D" id="3.40.50.2300">
    <property type="match status" value="1"/>
</dbReference>
<evidence type="ECO:0000313" key="5">
    <source>
        <dbReference type="EMBL" id="MBD8504528.1"/>
    </source>
</evidence>
<dbReference type="PROSITE" id="PS50883">
    <property type="entry name" value="EAL"/>
    <property type="match status" value="1"/>
</dbReference>
<dbReference type="Pfam" id="PF00990">
    <property type="entry name" value="GGDEF"/>
    <property type="match status" value="1"/>
</dbReference>
<proteinExistence type="predicted"/>
<dbReference type="PANTHER" id="PTHR33121:SF70">
    <property type="entry name" value="SIGNALING PROTEIN YKOW"/>
    <property type="match status" value="1"/>
</dbReference>
<keyword evidence="1" id="KW-0597">Phosphoprotein</keyword>
<comment type="caution">
    <text evidence="5">The sequence shown here is derived from an EMBL/GenBank/DDBJ whole genome shotgun (WGS) entry which is preliminary data.</text>
</comment>
<dbReference type="Proteomes" id="UP000603602">
    <property type="component" value="Unassembled WGS sequence"/>
</dbReference>
<dbReference type="CDD" id="cd01948">
    <property type="entry name" value="EAL"/>
    <property type="match status" value="1"/>
</dbReference>
<dbReference type="PROSITE" id="PS50887">
    <property type="entry name" value="GGDEF"/>
    <property type="match status" value="1"/>
</dbReference>
<feature type="domain" description="GGDEF" evidence="4">
    <location>
        <begin position="344"/>
        <end position="470"/>
    </location>
</feature>
<keyword evidence="6" id="KW-1185">Reference proteome</keyword>
<dbReference type="InterPro" id="IPR001633">
    <property type="entry name" value="EAL_dom"/>
</dbReference>
<dbReference type="InterPro" id="IPR001789">
    <property type="entry name" value="Sig_transdc_resp-reg_receiver"/>
</dbReference>
<dbReference type="InterPro" id="IPR050706">
    <property type="entry name" value="Cyclic-di-GMP_PDE-like"/>
</dbReference>
<reference evidence="6" key="1">
    <citation type="submission" date="2023-07" db="EMBL/GenBank/DDBJ databases">
        <title>Thauera sp. CAU 1555 isolated from sand of Yaerae Beach.</title>
        <authorList>
            <person name="Kim W."/>
        </authorList>
    </citation>
    <scope>NUCLEOTIDE SEQUENCE [LARGE SCALE GENOMIC DNA]</scope>
    <source>
        <strain evidence="6">CAU 1555</strain>
    </source>
</reference>
<dbReference type="NCBIfam" id="TIGR00254">
    <property type="entry name" value="GGDEF"/>
    <property type="match status" value="1"/>
</dbReference>
<name>A0ABR9BDW0_9RHOO</name>
<dbReference type="InterPro" id="IPR043128">
    <property type="entry name" value="Rev_trsase/Diguanyl_cyclase"/>
</dbReference>
<feature type="domain" description="EAL" evidence="3">
    <location>
        <begin position="479"/>
        <end position="733"/>
    </location>
</feature>
<evidence type="ECO:0000256" key="1">
    <source>
        <dbReference type="PROSITE-ProRule" id="PRU00169"/>
    </source>
</evidence>
<dbReference type="RefSeq" id="WP_187719264.1">
    <property type="nucleotide sequence ID" value="NZ_JACTAH010000002.1"/>
</dbReference>
<dbReference type="Pfam" id="PF11849">
    <property type="entry name" value="DUF3369"/>
    <property type="match status" value="1"/>
</dbReference>
<dbReference type="EMBL" id="JACYTO010000002">
    <property type="protein sequence ID" value="MBD8504528.1"/>
    <property type="molecule type" value="Genomic_DNA"/>
</dbReference>
<gene>
    <name evidence="5" type="ORF">IFO67_16685</name>
</gene>
<dbReference type="SUPFAM" id="SSF141868">
    <property type="entry name" value="EAL domain-like"/>
    <property type="match status" value="1"/>
</dbReference>
<dbReference type="SUPFAM" id="SSF55073">
    <property type="entry name" value="Nucleotide cyclase"/>
    <property type="match status" value="1"/>
</dbReference>
<feature type="domain" description="Response regulatory" evidence="2">
    <location>
        <begin position="25"/>
        <end position="149"/>
    </location>
</feature>
<evidence type="ECO:0000259" key="3">
    <source>
        <dbReference type="PROSITE" id="PS50883"/>
    </source>
</evidence>
<dbReference type="Gene3D" id="3.30.70.270">
    <property type="match status" value="1"/>
</dbReference>